<dbReference type="GO" id="GO:0008270">
    <property type="term" value="F:zinc ion binding"/>
    <property type="evidence" value="ECO:0007669"/>
    <property type="project" value="UniProtKB-KW"/>
</dbReference>
<sequence>MEEMEKDMEFVQHEERCIKLPPPPPPPQPENNSHGNSAPKTKISATTENAIMTAPPTQNDGPTMGTIKYRECQKNHAKVIGVYVVDGCGEFLGSGEEGTLEAAICAVCNCRRNFHREEISNRGVPYQPPMHYHNHHVSACYQCVPPPPPGVGYHHHVVVASPVSQHSPLALPVAYDGGSNLEEKDISNPSSSGGSGRGKKRFRTKFSKEQKDRMLAFAEKVGWRIRKHDAAAVEQFCAETGVKRQVLNVWMHNHKHTLGKKT</sequence>
<keyword evidence="13" id="KW-1185">Reference proteome</keyword>
<keyword evidence="6" id="KW-0238">DNA-binding</keyword>
<evidence type="ECO:0000256" key="6">
    <source>
        <dbReference type="ARBA" id="ARBA00023125"/>
    </source>
</evidence>
<dbReference type="AlphaFoldDB" id="A0A394DFK5"/>
<dbReference type="PANTHER" id="PTHR31948">
    <property type="entry name" value="ZINC-FINGER HOMEODOMAIN PROTEIN 2"/>
    <property type="match status" value="1"/>
</dbReference>
<reference evidence="12 13" key="1">
    <citation type="journal article" date="2017" name="Plant Biotechnol. J.">
        <title>A comprehensive draft genome sequence for lupin (Lupinus angustifolius), an emerging health food: insights into plant-microbe interactions and legume evolution.</title>
        <authorList>
            <person name="Hane J.K."/>
            <person name="Ming Y."/>
            <person name="Kamphuis L.G."/>
            <person name="Nelson M.N."/>
            <person name="Garg G."/>
            <person name="Atkins C.A."/>
            <person name="Bayer P.E."/>
            <person name="Bravo A."/>
            <person name="Bringans S."/>
            <person name="Cannon S."/>
            <person name="Edwards D."/>
            <person name="Foley R."/>
            <person name="Gao L.L."/>
            <person name="Harrison M.J."/>
            <person name="Huang W."/>
            <person name="Hurgobin B."/>
            <person name="Li S."/>
            <person name="Liu C.W."/>
            <person name="McGrath A."/>
            <person name="Morahan G."/>
            <person name="Murray J."/>
            <person name="Weller J."/>
            <person name="Jian J."/>
            <person name="Singh K.B."/>
        </authorList>
    </citation>
    <scope>NUCLEOTIDE SEQUENCE [LARGE SCALE GENOMIC DNA]</scope>
    <source>
        <strain evidence="13">cv. Tanjil</strain>
        <tissue evidence="12">Whole plant</tissue>
    </source>
</reference>
<accession>A0A394DFK5</accession>
<dbReference type="EMBL" id="MLAU01036924">
    <property type="protein sequence ID" value="OIW21846.1"/>
    <property type="molecule type" value="Genomic_DNA"/>
</dbReference>
<dbReference type="GO" id="GO:0000976">
    <property type="term" value="F:transcription cis-regulatory region binding"/>
    <property type="evidence" value="ECO:0007669"/>
    <property type="project" value="TreeGrafter"/>
</dbReference>
<dbReference type="PROSITE" id="PS51523">
    <property type="entry name" value="ZF_HD_DIMER"/>
    <property type="match status" value="1"/>
</dbReference>
<feature type="region of interest" description="Disordered" evidence="10">
    <location>
        <begin position="1"/>
        <end position="41"/>
    </location>
</feature>
<dbReference type="InterPro" id="IPR006455">
    <property type="entry name" value="Homeodomain_ZF_HD"/>
</dbReference>
<keyword evidence="5" id="KW-0805">Transcription regulation</keyword>
<dbReference type="Pfam" id="PF04770">
    <property type="entry name" value="ZF-HD_dimer"/>
    <property type="match status" value="1"/>
</dbReference>
<evidence type="ECO:0000256" key="3">
    <source>
        <dbReference type="ARBA" id="ARBA00022771"/>
    </source>
</evidence>
<dbReference type="STRING" id="3871.A0A394DFK5"/>
<gene>
    <name evidence="12" type="ORF">TanjilG_12955</name>
</gene>
<evidence type="ECO:0000256" key="8">
    <source>
        <dbReference type="ARBA" id="ARBA00023163"/>
    </source>
</evidence>
<feature type="region of interest" description="Disordered" evidence="10">
    <location>
        <begin position="180"/>
        <end position="206"/>
    </location>
</feature>
<evidence type="ECO:0000256" key="5">
    <source>
        <dbReference type="ARBA" id="ARBA00023015"/>
    </source>
</evidence>
<dbReference type="InterPro" id="IPR009057">
    <property type="entry name" value="Homeodomain-like_sf"/>
</dbReference>
<dbReference type="OrthoDB" id="1442256at2759"/>
<dbReference type="NCBIfam" id="TIGR01565">
    <property type="entry name" value="homeo_ZF_HD"/>
    <property type="match status" value="1"/>
</dbReference>
<feature type="compositionally biased region" description="Pro residues" evidence="10">
    <location>
        <begin position="20"/>
        <end position="29"/>
    </location>
</feature>
<dbReference type="Proteomes" id="UP000188354">
    <property type="component" value="Unassembled WGS sequence"/>
</dbReference>
<feature type="domain" description="ZF-HD dimerization-type" evidence="11">
    <location>
        <begin position="69"/>
        <end position="118"/>
    </location>
</feature>
<feature type="compositionally biased region" description="Polar residues" evidence="10">
    <location>
        <begin position="30"/>
        <end position="41"/>
    </location>
</feature>
<evidence type="ECO:0000256" key="1">
    <source>
        <dbReference type="ARBA" id="ARBA00004123"/>
    </source>
</evidence>
<dbReference type="GO" id="GO:0050793">
    <property type="term" value="P:regulation of developmental process"/>
    <property type="evidence" value="ECO:0007669"/>
    <property type="project" value="TreeGrafter"/>
</dbReference>
<dbReference type="Gene3D" id="1.10.10.60">
    <property type="entry name" value="Homeodomain-like"/>
    <property type="match status" value="1"/>
</dbReference>
<dbReference type="FunFam" id="1.10.10.60:FF:000257">
    <property type="entry name" value="Zinc-finger homeodomain protein 2"/>
    <property type="match status" value="1"/>
</dbReference>
<dbReference type="SUPFAM" id="SSF46689">
    <property type="entry name" value="Homeodomain-like"/>
    <property type="match status" value="1"/>
</dbReference>
<evidence type="ECO:0000256" key="9">
    <source>
        <dbReference type="ARBA" id="ARBA00023242"/>
    </source>
</evidence>
<dbReference type="NCBIfam" id="TIGR01566">
    <property type="entry name" value="ZF_HD_prot_N"/>
    <property type="match status" value="1"/>
</dbReference>
<keyword evidence="3" id="KW-0863">Zinc-finger</keyword>
<comment type="subcellular location">
    <subcellularLocation>
        <location evidence="1">Nucleus</location>
    </subcellularLocation>
</comment>
<evidence type="ECO:0000256" key="10">
    <source>
        <dbReference type="SAM" id="MobiDB-lite"/>
    </source>
</evidence>
<evidence type="ECO:0000256" key="2">
    <source>
        <dbReference type="ARBA" id="ARBA00022723"/>
    </source>
</evidence>
<dbReference type="PANTHER" id="PTHR31948:SF140">
    <property type="entry name" value="ZINC-FINGER HOMEODOMAIN PROTEIN 2"/>
    <property type="match status" value="1"/>
</dbReference>
<proteinExistence type="predicted"/>
<evidence type="ECO:0000313" key="12">
    <source>
        <dbReference type="EMBL" id="OIW21846.1"/>
    </source>
</evidence>
<keyword evidence="8" id="KW-0804">Transcription</keyword>
<evidence type="ECO:0000256" key="7">
    <source>
        <dbReference type="ARBA" id="ARBA00023155"/>
    </source>
</evidence>
<evidence type="ECO:0000256" key="4">
    <source>
        <dbReference type="ARBA" id="ARBA00022833"/>
    </source>
</evidence>
<keyword evidence="2" id="KW-0479">Metal-binding</keyword>
<dbReference type="GO" id="GO:0003700">
    <property type="term" value="F:DNA-binding transcription factor activity"/>
    <property type="evidence" value="ECO:0007669"/>
    <property type="project" value="TreeGrafter"/>
</dbReference>
<organism evidence="12 13">
    <name type="scientific">Lupinus angustifolius</name>
    <name type="common">Narrow-leaved blue lupine</name>
    <dbReference type="NCBI Taxonomy" id="3871"/>
    <lineage>
        <taxon>Eukaryota</taxon>
        <taxon>Viridiplantae</taxon>
        <taxon>Streptophyta</taxon>
        <taxon>Embryophyta</taxon>
        <taxon>Tracheophyta</taxon>
        <taxon>Spermatophyta</taxon>
        <taxon>Magnoliopsida</taxon>
        <taxon>eudicotyledons</taxon>
        <taxon>Gunneridae</taxon>
        <taxon>Pentapetalae</taxon>
        <taxon>rosids</taxon>
        <taxon>fabids</taxon>
        <taxon>Fabales</taxon>
        <taxon>Fabaceae</taxon>
        <taxon>Papilionoideae</taxon>
        <taxon>50 kb inversion clade</taxon>
        <taxon>genistoids sensu lato</taxon>
        <taxon>core genistoids</taxon>
        <taxon>Genisteae</taxon>
        <taxon>Lupinus</taxon>
    </lineage>
</organism>
<evidence type="ECO:0000259" key="11">
    <source>
        <dbReference type="PROSITE" id="PS51523"/>
    </source>
</evidence>
<dbReference type="KEGG" id="lang:109340722"/>
<keyword evidence="9" id="KW-0539">Nucleus</keyword>
<dbReference type="Gramene" id="OIW21846">
    <property type="protein sequence ID" value="OIW21846"/>
    <property type="gene ID" value="TanjilG_12955"/>
</dbReference>
<dbReference type="GO" id="GO:0005634">
    <property type="term" value="C:nucleus"/>
    <property type="evidence" value="ECO:0007669"/>
    <property type="project" value="UniProtKB-SubCell"/>
</dbReference>
<evidence type="ECO:0000313" key="13">
    <source>
        <dbReference type="Proteomes" id="UP000188354"/>
    </source>
</evidence>
<protein>
    <recommendedName>
        <fullName evidence="11">ZF-HD dimerization-type domain-containing protein</fullName>
    </recommendedName>
</protein>
<feature type="compositionally biased region" description="Basic and acidic residues" evidence="10">
    <location>
        <begin position="7"/>
        <end position="18"/>
    </location>
</feature>
<keyword evidence="4" id="KW-0862">Zinc</keyword>
<name>A0A394DFK5_LUPAN</name>
<dbReference type="InterPro" id="IPR006456">
    <property type="entry name" value="ZF_HD_homeobox_Cys/His_dimer"/>
</dbReference>
<comment type="caution">
    <text evidence="12">The sequence shown here is derived from an EMBL/GenBank/DDBJ whole genome shotgun (WGS) entry which is preliminary data.</text>
</comment>
<keyword evidence="7" id="KW-0371">Homeobox</keyword>